<proteinExistence type="predicted"/>
<organism evidence="1 2">
    <name type="scientific">Carnobacterium divergens DSM 20623</name>
    <dbReference type="NCBI Taxonomy" id="1449336"/>
    <lineage>
        <taxon>Bacteria</taxon>
        <taxon>Bacillati</taxon>
        <taxon>Bacillota</taxon>
        <taxon>Bacilli</taxon>
        <taxon>Lactobacillales</taxon>
        <taxon>Carnobacteriaceae</taxon>
        <taxon>Carnobacterium</taxon>
    </lineage>
</organism>
<reference evidence="1 2" key="1">
    <citation type="journal article" date="2015" name="Genome Announc.">
        <title>Expanding the biotechnology potential of lactobacilli through comparative genomics of 213 strains and associated genera.</title>
        <authorList>
            <person name="Sun Z."/>
            <person name="Harris H.M."/>
            <person name="McCann A."/>
            <person name="Guo C."/>
            <person name="Argimon S."/>
            <person name="Zhang W."/>
            <person name="Yang X."/>
            <person name="Jeffery I.B."/>
            <person name="Cooney J.C."/>
            <person name="Kagawa T.F."/>
            <person name="Liu W."/>
            <person name="Song Y."/>
            <person name="Salvetti E."/>
            <person name="Wrobel A."/>
            <person name="Rasinkangas P."/>
            <person name="Parkhill J."/>
            <person name="Rea M.C."/>
            <person name="O'Sullivan O."/>
            <person name="Ritari J."/>
            <person name="Douillard F.P."/>
            <person name="Paul Ross R."/>
            <person name="Yang R."/>
            <person name="Briner A.E."/>
            <person name="Felis G.E."/>
            <person name="de Vos W.M."/>
            <person name="Barrangou R."/>
            <person name="Klaenhammer T.R."/>
            <person name="Caufield P.W."/>
            <person name="Cui Y."/>
            <person name="Zhang H."/>
            <person name="O'Toole P.W."/>
        </authorList>
    </citation>
    <scope>NUCLEOTIDE SEQUENCE [LARGE SCALE GENOMIC DNA]</scope>
    <source>
        <strain evidence="1 2">DSM 20623</strain>
    </source>
</reference>
<evidence type="ECO:0000313" key="2">
    <source>
        <dbReference type="Proteomes" id="UP000051658"/>
    </source>
</evidence>
<name>A0A0R2HVM5_CARDV</name>
<sequence length="139" mass="15678">MTAIQAFEELLRAKQIPLVKSTENSNGTSYSGSFQASPENEILFDIVFKEATKQTDVTITYHRLIACSNEDNRLQLVALINQLNQEKTSYYRLVLTNEGEVSLLFEGRTGEEILPLYEILLVGSSLLSDLMRELKFGLV</sequence>
<dbReference type="RefSeq" id="WP_034569477.1">
    <property type="nucleotide sequence ID" value="NZ_JQBS01000035.1"/>
</dbReference>
<dbReference type="PATRIC" id="fig|1449336.4.peg.2031"/>
<dbReference type="AlphaFoldDB" id="A0A0R2HVM5"/>
<dbReference type="Proteomes" id="UP000051658">
    <property type="component" value="Unassembled WGS sequence"/>
</dbReference>
<keyword evidence="2" id="KW-1185">Reference proteome</keyword>
<accession>A0A0R2HVM5</accession>
<evidence type="ECO:0000313" key="1">
    <source>
        <dbReference type="EMBL" id="KRN54412.1"/>
    </source>
</evidence>
<protein>
    <submittedName>
        <fullName evidence="1">Uncharacterized protein</fullName>
    </submittedName>
</protein>
<dbReference type="GeneID" id="89588989"/>
<comment type="caution">
    <text evidence="1">The sequence shown here is derived from an EMBL/GenBank/DDBJ whole genome shotgun (WGS) entry which is preliminary data.</text>
</comment>
<dbReference type="EMBL" id="JQBS01000035">
    <property type="protein sequence ID" value="KRN54412.1"/>
    <property type="molecule type" value="Genomic_DNA"/>
</dbReference>
<gene>
    <name evidence="1" type="ORF">IV74_GL001994</name>
</gene>